<dbReference type="OrthoDB" id="10523358at2759"/>
<accession>A0A074XNZ5</accession>
<evidence type="ECO:0000313" key="2">
    <source>
        <dbReference type="Proteomes" id="UP000030706"/>
    </source>
</evidence>
<organism evidence="1 2">
    <name type="scientific">Aureobasidium pullulans EXF-150</name>
    <dbReference type="NCBI Taxonomy" id="1043002"/>
    <lineage>
        <taxon>Eukaryota</taxon>
        <taxon>Fungi</taxon>
        <taxon>Dikarya</taxon>
        <taxon>Ascomycota</taxon>
        <taxon>Pezizomycotina</taxon>
        <taxon>Dothideomycetes</taxon>
        <taxon>Dothideomycetidae</taxon>
        <taxon>Dothideales</taxon>
        <taxon>Saccotheciaceae</taxon>
        <taxon>Aureobasidium</taxon>
    </lineage>
</organism>
<dbReference type="Proteomes" id="UP000030706">
    <property type="component" value="Unassembled WGS sequence"/>
</dbReference>
<gene>
    <name evidence="1" type="ORF">M438DRAFT_165258</name>
</gene>
<dbReference type="EMBL" id="KL584977">
    <property type="protein sequence ID" value="KEQ87225.1"/>
    <property type="molecule type" value="Genomic_DNA"/>
</dbReference>
<name>A0A074XNZ5_AURPU</name>
<dbReference type="AlphaFoldDB" id="A0A074XNZ5"/>
<protein>
    <submittedName>
        <fullName evidence="1">Uncharacterized protein</fullName>
    </submittedName>
</protein>
<keyword evidence="2" id="KW-1185">Reference proteome</keyword>
<dbReference type="RefSeq" id="XP_029763412.1">
    <property type="nucleotide sequence ID" value="XM_029899071.1"/>
</dbReference>
<proteinExistence type="predicted"/>
<dbReference type="GeneID" id="40741377"/>
<dbReference type="HOGENOM" id="CLU_2236071_0_0_1"/>
<reference evidence="1 2" key="1">
    <citation type="journal article" date="2014" name="BMC Genomics">
        <title>Genome sequencing of four Aureobasidium pullulans varieties: biotechnological potential, stress tolerance, and description of new species.</title>
        <authorList>
            <person name="Gostin Ar C."/>
            <person name="Ohm R.A."/>
            <person name="Kogej T."/>
            <person name="Sonjak S."/>
            <person name="Turk M."/>
            <person name="Zajc J."/>
            <person name="Zalar P."/>
            <person name="Grube M."/>
            <person name="Sun H."/>
            <person name="Han J."/>
            <person name="Sharma A."/>
            <person name="Chiniquy J."/>
            <person name="Ngan C.Y."/>
            <person name="Lipzen A."/>
            <person name="Barry K."/>
            <person name="Grigoriev I.V."/>
            <person name="Gunde-Cimerman N."/>
        </authorList>
    </citation>
    <scope>NUCLEOTIDE SEQUENCE [LARGE SCALE GENOMIC DNA]</scope>
    <source>
        <strain evidence="1 2">EXF-150</strain>
    </source>
</reference>
<sequence>MYQNEQDVNSCAGCLSIRSQSTLQKQNDKSTYTDTADPASISQQPVHSVNLIIRPAGVAQSVERVALIIVISTTSRSRVRAPPSAIPIHSAVCFFLFCPGGVEGG</sequence>
<evidence type="ECO:0000313" key="1">
    <source>
        <dbReference type="EMBL" id="KEQ87225.1"/>
    </source>
</evidence>